<dbReference type="SUPFAM" id="SSF53067">
    <property type="entry name" value="Actin-like ATPase domain"/>
    <property type="match status" value="1"/>
</dbReference>
<dbReference type="SUPFAM" id="SSF46785">
    <property type="entry name" value="Winged helix' DNA-binding domain"/>
    <property type="match status" value="1"/>
</dbReference>
<dbReference type="Pfam" id="PF00480">
    <property type="entry name" value="ROK"/>
    <property type="match status" value="1"/>
</dbReference>
<dbReference type="PANTHER" id="PTHR18964:SF169">
    <property type="entry name" value="N-ACETYLMANNOSAMINE KINASE"/>
    <property type="match status" value="1"/>
</dbReference>
<dbReference type="GO" id="GO:0019262">
    <property type="term" value="P:N-acetylneuraminate catabolic process"/>
    <property type="evidence" value="ECO:0007669"/>
    <property type="project" value="TreeGrafter"/>
</dbReference>
<dbReference type="Proteomes" id="UP000184997">
    <property type="component" value="Unassembled WGS sequence"/>
</dbReference>
<organism evidence="1 2">
    <name type="scientific">Xanthomonas graminis pv. graminis</name>
    <dbReference type="NCBI Taxonomy" id="134874"/>
    <lineage>
        <taxon>Bacteria</taxon>
        <taxon>Pseudomonadati</taxon>
        <taxon>Pseudomonadota</taxon>
        <taxon>Gammaproteobacteria</taxon>
        <taxon>Lysobacterales</taxon>
        <taxon>Lysobacteraceae</taxon>
        <taxon>Xanthomonas</taxon>
        <taxon>Xanthomonas translucens group</taxon>
        <taxon>Xanthomonas graminis</taxon>
    </lineage>
</organism>
<dbReference type="RefSeq" id="WP_009595934.1">
    <property type="nucleotide sequence ID" value="NZ_CP076252.1"/>
</dbReference>
<dbReference type="InterPro" id="IPR043129">
    <property type="entry name" value="ATPase_NBD"/>
</dbReference>
<sequence length="371" mass="39509">MVKKALTLRARQVLGIVRRRWVVSRAALIRDTGLSGTAVFRATEELEKEGLIRVGESLAEGRGHPSAMIHLLPDAVFSVGLSVMADRAEAVLVDLSGQIRARADVSVAGLGRVQVLERCYGFALRALAAQDAPLQRLAGVGVAIAGYFVDDGTVNPSPELEDWALRDFGPEFQQRFGAPVKIENVASAAAMGEYLLGLGNEHPSFCYLNFSMGFGGGIVIDGQLLRGRFGNAGELAGLINATGLPVPHLAGLLHSVNRHGAAFTSLKEMLGAFDPDQPGVQDWLQAHAPTFQFLCSALRHTLDVDAIVLGGLMPAALAERIIATVRWHEQLVVPRRLRAPPAPLLCASRLPPETTAPVGAATLLFSDLLSA</sequence>
<name>A0A1M4J410_9XANT</name>
<dbReference type="GO" id="GO:0009384">
    <property type="term" value="F:N-acylmannosamine kinase activity"/>
    <property type="evidence" value="ECO:0007669"/>
    <property type="project" value="TreeGrafter"/>
</dbReference>
<dbReference type="InterPro" id="IPR036388">
    <property type="entry name" value="WH-like_DNA-bd_sf"/>
</dbReference>
<dbReference type="Gene3D" id="1.10.10.10">
    <property type="entry name" value="Winged helix-like DNA-binding domain superfamily/Winged helix DNA-binding domain"/>
    <property type="match status" value="1"/>
</dbReference>
<evidence type="ECO:0000313" key="2">
    <source>
        <dbReference type="Proteomes" id="UP000184997"/>
    </source>
</evidence>
<dbReference type="Gene3D" id="3.30.420.40">
    <property type="match status" value="2"/>
</dbReference>
<dbReference type="InterPro" id="IPR000600">
    <property type="entry name" value="ROK"/>
</dbReference>
<reference evidence="2" key="1">
    <citation type="submission" date="2016-07" db="EMBL/GenBank/DDBJ databases">
        <authorList>
            <person name="Florea S."/>
            <person name="Webb J.S."/>
            <person name="Jaromczyk J."/>
            <person name="Schardl C.L."/>
        </authorList>
    </citation>
    <scope>NUCLEOTIDE SEQUENCE [LARGE SCALE GENOMIC DNA]</scope>
</reference>
<gene>
    <name evidence="1" type="ORF">XTGNCPPB3709_0406</name>
</gene>
<protein>
    <submittedName>
        <fullName evidence="1">Transcriptional regulator</fullName>
    </submittedName>
</protein>
<dbReference type="CDD" id="cd23763">
    <property type="entry name" value="ASKHA_ATPase_ROK"/>
    <property type="match status" value="1"/>
</dbReference>
<dbReference type="PANTHER" id="PTHR18964">
    <property type="entry name" value="ROK (REPRESSOR, ORF, KINASE) FAMILY"/>
    <property type="match status" value="1"/>
</dbReference>
<dbReference type="AlphaFoldDB" id="A0A1M4J410"/>
<dbReference type="EMBL" id="FLUK01000044">
    <property type="protein sequence ID" value="SBV86507.1"/>
    <property type="molecule type" value="Genomic_DNA"/>
</dbReference>
<accession>A0A1M4J410</accession>
<proteinExistence type="predicted"/>
<dbReference type="InterPro" id="IPR036390">
    <property type="entry name" value="WH_DNA-bd_sf"/>
</dbReference>
<evidence type="ECO:0000313" key="1">
    <source>
        <dbReference type="EMBL" id="SBV86507.1"/>
    </source>
</evidence>